<dbReference type="PROSITE" id="PS00650">
    <property type="entry name" value="G_PROTEIN_RECEP_F2_2"/>
    <property type="match status" value="1"/>
</dbReference>
<dbReference type="Proteomes" id="UP000694941">
    <property type="component" value="Unplaced"/>
</dbReference>
<feature type="transmembrane region" description="Helical" evidence="5">
    <location>
        <begin position="221"/>
        <end position="244"/>
    </location>
</feature>
<evidence type="ECO:0000256" key="2">
    <source>
        <dbReference type="ARBA" id="ARBA00022692"/>
    </source>
</evidence>
<feature type="transmembrane region" description="Helical" evidence="5">
    <location>
        <begin position="6"/>
        <end position="24"/>
    </location>
</feature>
<evidence type="ECO:0000256" key="3">
    <source>
        <dbReference type="ARBA" id="ARBA00022989"/>
    </source>
</evidence>
<feature type="transmembrane region" description="Helical" evidence="5">
    <location>
        <begin position="110"/>
        <end position="131"/>
    </location>
</feature>
<feature type="transmembrane region" description="Helical" evidence="5">
    <location>
        <begin position="187"/>
        <end position="209"/>
    </location>
</feature>
<keyword evidence="4 5" id="KW-0472">Membrane</keyword>
<comment type="subcellular location">
    <subcellularLocation>
        <location evidence="1">Membrane</location>
        <topology evidence="1">Multi-pass membrane protein</topology>
    </subcellularLocation>
</comment>
<sequence>MEMTGLLISLVALLVSILIFARFRSLRNRRNAIHKYLFLAMSTQVLVRLVLYIDQWISRGSPVLCESFYVLLEYTRTAVFTWMLLEGVQIHAHIIVVFPDNIKFRVYHAIGWGIPLILVGTWTAVMATFHSETVCWWGYPFNSYFWILEGPRIFCILVNLIILLNVVCIIFMKVHNNNNTEIQKIKVAVRAALFLLPLLGITSILQVIPAPLDKSPFEFGMWAYSTHLLSSTQGFVLALLYCFINQEVKTAVVKRWRSFKLTHSWPGERGGNQSDEQQLPEVRVV</sequence>
<dbReference type="PRINTS" id="PR00249">
    <property type="entry name" value="GPCRSECRETIN"/>
</dbReference>
<dbReference type="InterPro" id="IPR000832">
    <property type="entry name" value="GPCR_2_secretin-like"/>
</dbReference>
<dbReference type="PANTHER" id="PTHR45620:SF17">
    <property type="entry name" value="PDF RECEPTOR"/>
    <property type="match status" value="1"/>
</dbReference>
<dbReference type="InterPro" id="IPR017981">
    <property type="entry name" value="GPCR_2-like_7TM"/>
</dbReference>
<evidence type="ECO:0000313" key="7">
    <source>
        <dbReference type="Proteomes" id="UP000694941"/>
    </source>
</evidence>
<dbReference type="InterPro" id="IPR017983">
    <property type="entry name" value="GPCR_2_secretin-like_CS"/>
</dbReference>
<feature type="domain" description="G-protein coupled receptors family 2 profile 2" evidence="6">
    <location>
        <begin position="1"/>
        <end position="245"/>
    </location>
</feature>
<dbReference type="PANTHER" id="PTHR45620">
    <property type="entry name" value="PDF RECEPTOR-LIKE PROTEIN-RELATED"/>
    <property type="match status" value="1"/>
</dbReference>
<dbReference type="InterPro" id="IPR050332">
    <property type="entry name" value="GPCR_2"/>
</dbReference>
<name>A0ABM1THE5_LIMPO</name>
<evidence type="ECO:0000313" key="8">
    <source>
        <dbReference type="RefSeq" id="XP_022255301.1"/>
    </source>
</evidence>
<dbReference type="Pfam" id="PF00002">
    <property type="entry name" value="7tm_2"/>
    <property type="match status" value="1"/>
</dbReference>
<organism evidence="7 8">
    <name type="scientific">Limulus polyphemus</name>
    <name type="common">Atlantic horseshoe crab</name>
    <dbReference type="NCBI Taxonomy" id="6850"/>
    <lineage>
        <taxon>Eukaryota</taxon>
        <taxon>Metazoa</taxon>
        <taxon>Ecdysozoa</taxon>
        <taxon>Arthropoda</taxon>
        <taxon>Chelicerata</taxon>
        <taxon>Merostomata</taxon>
        <taxon>Xiphosura</taxon>
        <taxon>Limulidae</taxon>
        <taxon>Limulus</taxon>
    </lineage>
</organism>
<proteinExistence type="predicted"/>
<evidence type="ECO:0000259" key="6">
    <source>
        <dbReference type="PROSITE" id="PS50261"/>
    </source>
</evidence>
<evidence type="ECO:0000256" key="4">
    <source>
        <dbReference type="ARBA" id="ARBA00023136"/>
    </source>
</evidence>
<feature type="transmembrane region" description="Helical" evidence="5">
    <location>
        <begin position="36"/>
        <end position="57"/>
    </location>
</feature>
<dbReference type="RefSeq" id="XP_022255301.1">
    <property type="nucleotide sequence ID" value="XM_022399593.1"/>
</dbReference>
<protein>
    <submittedName>
        <fullName evidence="8">PDF receptor-like</fullName>
    </submittedName>
</protein>
<reference evidence="8" key="1">
    <citation type="submission" date="2025-08" db="UniProtKB">
        <authorList>
            <consortium name="RefSeq"/>
        </authorList>
    </citation>
    <scope>IDENTIFICATION</scope>
    <source>
        <tissue evidence="8">Muscle</tissue>
    </source>
</reference>
<evidence type="ECO:0000256" key="1">
    <source>
        <dbReference type="ARBA" id="ARBA00004141"/>
    </source>
</evidence>
<dbReference type="Gene3D" id="1.20.1070.10">
    <property type="entry name" value="Rhodopsin 7-helix transmembrane proteins"/>
    <property type="match status" value="1"/>
</dbReference>
<accession>A0ABM1THE5</accession>
<dbReference type="GeneID" id="106470952"/>
<feature type="transmembrane region" description="Helical" evidence="5">
    <location>
        <begin position="151"/>
        <end position="175"/>
    </location>
</feature>
<evidence type="ECO:0000256" key="5">
    <source>
        <dbReference type="SAM" id="Phobius"/>
    </source>
</evidence>
<keyword evidence="3 5" id="KW-1133">Transmembrane helix</keyword>
<keyword evidence="2 5" id="KW-0812">Transmembrane</keyword>
<dbReference type="PROSITE" id="PS50261">
    <property type="entry name" value="G_PROTEIN_RECEP_F2_4"/>
    <property type="match status" value="1"/>
</dbReference>
<keyword evidence="7" id="KW-1185">Reference proteome</keyword>
<feature type="transmembrane region" description="Helical" evidence="5">
    <location>
        <begin position="77"/>
        <end position="98"/>
    </location>
</feature>
<gene>
    <name evidence="8" type="primary">LOC106470952</name>
</gene>